<dbReference type="InterPro" id="IPR011006">
    <property type="entry name" value="CheY-like_superfamily"/>
</dbReference>
<keyword evidence="4" id="KW-1185">Reference proteome</keyword>
<dbReference type="SMART" id="SM00448">
    <property type="entry name" value="REC"/>
    <property type="match status" value="1"/>
</dbReference>
<evidence type="ECO:0000259" key="2">
    <source>
        <dbReference type="PROSITE" id="PS50110"/>
    </source>
</evidence>
<keyword evidence="1" id="KW-0597">Phosphoprotein</keyword>
<feature type="modified residue" description="4-aspartylphosphate" evidence="1">
    <location>
        <position position="47"/>
    </location>
</feature>
<dbReference type="EMBL" id="CP067420">
    <property type="protein sequence ID" value="QQP91935.1"/>
    <property type="molecule type" value="Genomic_DNA"/>
</dbReference>
<evidence type="ECO:0000313" key="4">
    <source>
        <dbReference type="Proteomes" id="UP000595197"/>
    </source>
</evidence>
<dbReference type="Proteomes" id="UP000595197">
    <property type="component" value="Chromosome"/>
</dbReference>
<gene>
    <name evidence="3" type="ORF">IGS68_12320</name>
</gene>
<feature type="domain" description="Response regulatory" evidence="2">
    <location>
        <begin position="1"/>
        <end position="109"/>
    </location>
</feature>
<proteinExistence type="predicted"/>
<reference evidence="3" key="1">
    <citation type="submission" date="2021-02" db="EMBL/GenBank/DDBJ databases">
        <title>Skermanella TT6 skin isolate.</title>
        <authorList>
            <person name="Lee K."/>
            <person name="Ganzorig M."/>
        </authorList>
    </citation>
    <scope>NUCLEOTIDE SEQUENCE</scope>
    <source>
        <strain evidence="3">TT6</strain>
    </source>
</reference>
<accession>A0ABX7BEB5</accession>
<dbReference type="InterPro" id="IPR001789">
    <property type="entry name" value="Sig_transdc_resp-reg_receiver"/>
</dbReference>
<evidence type="ECO:0000313" key="3">
    <source>
        <dbReference type="EMBL" id="QQP91935.1"/>
    </source>
</evidence>
<sequence length="137" mass="14250">MEDDGLLAAKLGLTLEDGGHEVVGYATTVKAAMDLAQRHRPALTLMDIDLGPGGSGIAAARGMKKHFGLVSLFVTEQPDRARLAADAALGFLAKPYAAGAVLHSIRVAASIMANEPPDELPDGLMLFTEAGMVRADP</sequence>
<protein>
    <submittedName>
        <fullName evidence="3">Response regulator</fullName>
    </submittedName>
</protein>
<organism evidence="3 4">
    <name type="scientific">Skermanella cutis</name>
    <dbReference type="NCBI Taxonomy" id="2775420"/>
    <lineage>
        <taxon>Bacteria</taxon>
        <taxon>Pseudomonadati</taxon>
        <taxon>Pseudomonadota</taxon>
        <taxon>Alphaproteobacteria</taxon>
        <taxon>Rhodospirillales</taxon>
        <taxon>Azospirillaceae</taxon>
        <taxon>Skermanella</taxon>
    </lineage>
</organism>
<evidence type="ECO:0000256" key="1">
    <source>
        <dbReference type="PROSITE-ProRule" id="PRU00169"/>
    </source>
</evidence>
<dbReference type="SUPFAM" id="SSF52172">
    <property type="entry name" value="CheY-like"/>
    <property type="match status" value="1"/>
</dbReference>
<dbReference type="RefSeq" id="WP_201080369.1">
    <property type="nucleotide sequence ID" value="NZ_CP067420.1"/>
</dbReference>
<name>A0ABX7BEB5_9PROT</name>
<dbReference type="Pfam" id="PF00072">
    <property type="entry name" value="Response_reg"/>
    <property type="match status" value="1"/>
</dbReference>
<dbReference type="PROSITE" id="PS50110">
    <property type="entry name" value="RESPONSE_REGULATORY"/>
    <property type="match status" value="1"/>
</dbReference>
<dbReference type="Gene3D" id="3.40.50.2300">
    <property type="match status" value="1"/>
</dbReference>